<dbReference type="EMBL" id="RXGB01010212">
    <property type="protein sequence ID" value="TMW83971.1"/>
    <property type="molecule type" value="Genomic_DNA"/>
</dbReference>
<organism evidence="2">
    <name type="scientific">Solanum chilense</name>
    <name type="common">Tomato</name>
    <name type="synonym">Lycopersicon chilense</name>
    <dbReference type="NCBI Taxonomy" id="4083"/>
    <lineage>
        <taxon>Eukaryota</taxon>
        <taxon>Viridiplantae</taxon>
        <taxon>Streptophyta</taxon>
        <taxon>Embryophyta</taxon>
        <taxon>Tracheophyta</taxon>
        <taxon>Spermatophyta</taxon>
        <taxon>Magnoliopsida</taxon>
        <taxon>eudicotyledons</taxon>
        <taxon>Gunneridae</taxon>
        <taxon>Pentapetalae</taxon>
        <taxon>asterids</taxon>
        <taxon>lamiids</taxon>
        <taxon>Solanales</taxon>
        <taxon>Solanaceae</taxon>
        <taxon>Solanoideae</taxon>
        <taxon>Solaneae</taxon>
        <taxon>Solanum</taxon>
        <taxon>Solanum subgen. Lycopersicon</taxon>
    </lineage>
</organism>
<reference evidence="2" key="1">
    <citation type="submission" date="2019-05" db="EMBL/GenBank/DDBJ databases">
        <title>The de novo reference genome and transcriptome assemblies of the wild tomato species Solanum chilense.</title>
        <authorList>
            <person name="Stam R."/>
            <person name="Nosenko T."/>
            <person name="Hoerger A.C."/>
            <person name="Stephan W."/>
            <person name="Seidel M.A."/>
            <person name="Kuhn J.M.M."/>
            <person name="Haberer G."/>
            <person name="Tellier A."/>
        </authorList>
    </citation>
    <scope>NUCLEOTIDE SEQUENCE</scope>
    <source>
        <tissue evidence="2">Mature leaves</tissue>
    </source>
</reference>
<accession>A0A6N2ASB0</accession>
<dbReference type="AlphaFoldDB" id="A0A6N2ASB0"/>
<comment type="caution">
    <text evidence="2">The sequence shown here is derived from an EMBL/GenBank/DDBJ whole genome shotgun (WGS) entry which is preliminary data.</text>
</comment>
<feature type="region of interest" description="Disordered" evidence="1">
    <location>
        <begin position="28"/>
        <end position="61"/>
    </location>
</feature>
<evidence type="ECO:0000313" key="2">
    <source>
        <dbReference type="EMBL" id="TMW83971.1"/>
    </source>
</evidence>
<protein>
    <submittedName>
        <fullName evidence="2">Uncharacterized protein</fullName>
    </submittedName>
</protein>
<name>A0A6N2ASB0_SOLCI</name>
<proteinExistence type="predicted"/>
<sequence length="120" mass="13606">MFNDKFHLANMNNHDDKIGIGEVEVEVEGEGEAQTKGSDLESKFPPTPIVDSNNPCASQTSRVNNVRDDETRFYKGMTFKNKQELANSLKIACLKKDFRIKKVINSHNVFSFKCSYPDCN</sequence>
<gene>
    <name evidence="2" type="ORF">EJD97_000329</name>
</gene>
<evidence type="ECO:0000256" key="1">
    <source>
        <dbReference type="SAM" id="MobiDB-lite"/>
    </source>
</evidence>
<feature type="compositionally biased region" description="Polar residues" evidence="1">
    <location>
        <begin position="50"/>
        <end position="61"/>
    </location>
</feature>